<protein>
    <submittedName>
        <fullName evidence="4">PBPe domain-containing protein</fullName>
    </submittedName>
</protein>
<dbReference type="AlphaFoldDB" id="A0A0R3SM00"/>
<organism evidence="4">
    <name type="scientific">Hymenolepis diminuta</name>
    <name type="common">Rat tapeworm</name>
    <dbReference type="NCBI Taxonomy" id="6216"/>
    <lineage>
        <taxon>Eukaryota</taxon>
        <taxon>Metazoa</taxon>
        <taxon>Spiralia</taxon>
        <taxon>Lophotrochozoa</taxon>
        <taxon>Platyhelminthes</taxon>
        <taxon>Cestoda</taxon>
        <taxon>Eucestoda</taxon>
        <taxon>Cyclophyllidea</taxon>
        <taxon>Hymenolepididae</taxon>
        <taxon>Hymenolepis</taxon>
    </lineage>
</organism>
<keyword evidence="1" id="KW-0472">Membrane</keyword>
<evidence type="ECO:0000256" key="1">
    <source>
        <dbReference type="SAM" id="Phobius"/>
    </source>
</evidence>
<sequence length="140" mass="15947">SGIVEYLYGIGYLFSGPNEFVTEIKDKINFLSSSSTFEEIEKRVIGLGDCPLSSEEIKMMQTPFTLRDFGGIFIIVLIGIVIAFTVAGIEFLLERYPMYRQRQKDNMPEFGSTYVSEVISIQSVPIQHYTELIDRLVPIF</sequence>
<keyword evidence="1" id="KW-1133">Transmembrane helix</keyword>
<reference evidence="2 3" key="2">
    <citation type="submission" date="2018-11" db="EMBL/GenBank/DDBJ databases">
        <authorList>
            <consortium name="Pathogen Informatics"/>
        </authorList>
    </citation>
    <scope>NUCLEOTIDE SEQUENCE [LARGE SCALE GENOMIC DNA]</scope>
</reference>
<evidence type="ECO:0000313" key="4">
    <source>
        <dbReference type="WBParaSite" id="HDID_0000596501-mRNA-1"/>
    </source>
</evidence>
<evidence type="ECO:0000313" key="3">
    <source>
        <dbReference type="Proteomes" id="UP000274504"/>
    </source>
</evidence>
<name>A0A0R3SM00_HYMDI</name>
<accession>A0A0R3SM00</accession>
<dbReference type="WBParaSite" id="HDID_0000596501-mRNA-1">
    <property type="protein sequence ID" value="HDID_0000596501-mRNA-1"/>
    <property type="gene ID" value="HDID_0000596501"/>
</dbReference>
<reference evidence="4" key="1">
    <citation type="submission" date="2017-02" db="UniProtKB">
        <authorList>
            <consortium name="WormBaseParasite"/>
        </authorList>
    </citation>
    <scope>IDENTIFICATION</scope>
</reference>
<dbReference type="EMBL" id="UYSG01003839">
    <property type="protein sequence ID" value="VDL58281.1"/>
    <property type="molecule type" value="Genomic_DNA"/>
</dbReference>
<dbReference type="Proteomes" id="UP000274504">
    <property type="component" value="Unassembled WGS sequence"/>
</dbReference>
<keyword evidence="1" id="KW-0812">Transmembrane</keyword>
<dbReference type="STRING" id="6216.A0A0R3SM00"/>
<feature type="transmembrane region" description="Helical" evidence="1">
    <location>
        <begin position="69"/>
        <end position="93"/>
    </location>
</feature>
<evidence type="ECO:0000313" key="2">
    <source>
        <dbReference type="EMBL" id="VDL58281.1"/>
    </source>
</evidence>
<dbReference type="OrthoDB" id="6280926at2759"/>
<proteinExistence type="predicted"/>
<gene>
    <name evidence="2" type="ORF">HDID_LOCUS5963</name>
</gene>